<dbReference type="SUPFAM" id="SSF55008">
    <property type="entry name" value="HMA, heavy metal-associated domain"/>
    <property type="match status" value="1"/>
</dbReference>
<accession>A0ABY2PFU8</accession>
<dbReference type="PROSITE" id="PS50846">
    <property type="entry name" value="HMA_2"/>
    <property type="match status" value="1"/>
</dbReference>
<evidence type="ECO:0000313" key="4">
    <source>
        <dbReference type="Proteomes" id="UP000306274"/>
    </source>
</evidence>
<evidence type="ECO:0000313" key="3">
    <source>
        <dbReference type="EMBL" id="TGZ09798.1"/>
    </source>
</evidence>
<dbReference type="InterPro" id="IPR036163">
    <property type="entry name" value="HMA_dom_sf"/>
</dbReference>
<dbReference type="InterPro" id="IPR017969">
    <property type="entry name" value="Heavy-metal-associated_CS"/>
</dbReference>
<comment type="caution">
    <text evidence="3">The sequence shown here is derived from an EMBL/GenBank/DDBJ whole genome shotgun (WGS) entry which is preliminary data.</text>
</comment>
<evidence type="ECO:0000256" key="1">
    <source>
        <dbReference type="ARBA" id="ARBA00022723"/>
    </source>
</evidence>
<proteinExistence type="predicted"/>
<dbReference type="Gene3D" id="3.30.70.100">
    <property type="match status" value="1"/>
</dbReference>
<dbReference type="InterPro" id="IPR006121">
    <property type="entry name" value="HMA_dom"/>
</dbReference>
<sequence length="71" mass="7504">MDEKRYRVTGMTCGHCVAGVMEQVSGVPGVEEVRVDLLGGTVLVRGRALDDTSVRTAVVEAGYTVAEPLPV</sequence>
<reference evidence="3 4" key="1">
    <citation type="submission" date="2019-04" db="EMBL/GenBank/DDBJ databases">
        <title>Streptomyces rhizosphaericola sp. nov., an actinobacterium isolated from the wheat rhizosphere.</title>
        <authorList>
            <person name="Vargas Hoyos H.A."/>
            <person name="Santos S.N."/>
            <person name="Genuario D.B."/>
            <person name="Melo I.S."/>
            <person name="Da Silva L.J."/>
            <person name="Da Silva F.S.P."/>
            <person name="Zucchi T.D."/>
        </authorList>
    </citation>
    <scope>NUCLEOTIDE SEQUENCE [LARGE SCALE GENOMIC DNA]</scope>
    <source>
        <strain evidence="3 4">1AS2c</strain>
    </source>
</reference>
<organism evidence="3 4">
    <name type="scientific">Streptomyces rhizosphaericola</name>
    <dbReference type="NCBI Taxonomy" id="2564098"/>
    <lineage>
        <taxon>Bacteria</taxon>
        <taxon>Bacillati</taxon>
        <taxon>Actinomycetota</taxon>
        <taxon>Actinomycetes</taxon>
        <taxon>Kitasatosporales</taxon>
        <taxon>Streptomycetaceae</taxon>
        <taxon>Streptomyces</taxon>
    </lineage>
</organism>
<dbReference type="PROSITE" id="PS01047">
    <property type="entry name" value="HMA_1"/>
    <property type="match status" value="1"/>
</dbReference>
<keyword evidence="1" id="KW-0479">Metal-binding</keyword>
<dbReference type="EMBL" id="SRZK01000107">
    <property type="protein sequence ID" value="TGZ09798.1"/>
    <property type="molecule type" value="Genomic_DNA"/>
</dbReference>
<dbReference type="RefSeq" id="WP_136016268.1">
    <property type="nucleotide sequence ID" value="NZ_SRZK01000107.1"/>
</dbReference>
<evidence type="ECO:0000259" key="2">
    <source>
        <dbReference type="PROSITE" id="PS50846"/>
    </source>
</evidence>
<protein>
    <submittedName>
        <fullName evidence="3">Copper chaperone</fullName>
    </submittedName>
</protein>
<feature type="domain" description="HMA" evidence="2">
    <location>
        <begin position="2"/>
        <end position="66"/>
    </location>
</feature>
<keyword evidence="4" id="KW-1185">Reference proteome</keyword>
<dbReference type="Proteomes" id="UP000306274">
    <property type="component" value="Unassembled WGS sequence"/>
</dbReference>
<dbReference type="Pfam" id="PF00403">
    <property type="entry name" value="HMA"/>
    <property type="match status" value="1"/>
</dbReference>
<dbReference type="CDD" id="cd00371">
    <property type="entry name" value="HMA"/>
    <property type="match status" value="1"/>
</dbReference>
<gene>
    <name evidence="3" type="ORF">E5Z02_13350</name>
</gene>
<name>A0ABY2PFU8_9ACTN</name>